<dbReference type="STRING" id="52442.SAMN05421880_10125"/>
<name>A0A1I4KSS5_9PROT</name>
<dbReference type="NCBIfam" id="TIGR01554">
    <property type="entry name" value="major_cap_HK97"/>
    <property type="match status" value="1"/>
</dbReference>
<comment type="subcellular location">
    <subcellularLocation>
        <location evidence="1">Virion</location>
    </subcellularLocation>
</comment>
<gene>
    <name evidence="3" type="ORF">SAMN05421880_10125</name>
</gene>
<dbReference type="Gene3D" id="3.30.2400.10">
    <property type="entry name" value="Major capsid protein gp5"/>
    <property type="match status" value="1"/>
</dbReference>
<evidence type="ECO:0000256" key="1">
    <source>
        <dbReference type="ARBA" id="ARBA00004328"/>
    </source>
</evidence>
<dbReference type="Gene3D" id="3.30.2320.10">
    <property type="entry name" value="hypothetical protein PF0899 domain"/>
    <property type="match status" value="1"/>
</dbReference>
<accession>A0A1I4KSS5</accession>
<dbReference type="Pfam" id="PF05065">
    <property type="entry name" value="Phage_capsid"/>
    <property type="match status" value="1"/>
</dbReference>
<dbReference type="RefSeq" id="WP_090665536.1">
    <property type="nucleotide sequence ID" value="NZ_FOUF01000001.1"/>
</dbReference>
<dbReference type="EMBL" id="FOUF01000001">
    <property type="protein sequence ID" value="SFL81798.1"/>
    <property type="molecule type" value="Genomic_DNA"/>
</dbReference>
<evidence type="ECO:0000313" key="4">
    <source>
        <dbReference type="Proteomes" id="UP000199561"/>
    </source>
</evidence>
<sequence>MPEIIELLEKQGQVFEDFKSKNNARLSELEKYINELYKKESRPPAGFSSGFGFENIEEKQSFLTYLRSGRDNDLKRKSMGTDDDPNGGYLVPKVIDELVSKALRDLSPMRQISRIVEVESGDFSMLHSVGGTGYAWVGERESRPQTNTPKFHEIRPPMGEIYALPGVTQRLLDDNGFDLENWLIDELSEAFGEGESEAFVSGDGVNKPRGFLTHNLSSDADGVRSETELQYVASGASGDFAATTPSDKLVKLVYSLRPRYRKNAVWLMNSNTLERIRTMKNSQNDYIWKEGIEAGQPSTLLGYPVFEDENIPDISANSLSIAFGDFLRGYTIVDRNSSMLRDPFTAKPNVLFYSTRRVGGSIRDFRAIKLMKFAAS</sequence>
<dbReference type="InterPro" id="IPR054612">
    <property type="entry name" value="Phage_capsid-like_C"/>
</dbReference>
<dbReference type="Proteomes" id="UP000199561">
    <property type="component" value="Unassembled WGS sequence"/>
</dbReference>
<feature type="domain" description="Phage capsid-like C-terminal" evidence="2">
    <location>
        <begin position="87"/>
        <end position="373"/>
    </location>
</feature>
<dbReference type="AlphaFoldDB" id="A0A1I4KSS5"/>
<evidence type="ECO:0000259" key="2">
    <source>
        <dbReference type="Pfam" id="PF05065"/>
    </source>
</evidence>
<protein>
    <submittedName>
        <fullName evidence="3">Phage major capsid protein, HK97 family</fullName>
    </submittedName>
</protein>
<evidence type="ECO:0000313" key="3">
    <source>
        <dbReference type="EMBL" id="SFL81798.1"/>
    </source>
</evidence>
<keyword evidence="4" id="KW-1185">Reference proteome</keyword>
<organism evidence="3 4">
    <name type="scientific">Nitrosomonas nitrosa</name>
    <dbReference type="NCBI Taxonomy" id="52442"/>
    <lineage>
        <taxon>Bacteria</taxon>
        <taxon>Pseudomonadati</taxon>
        <taxon>Pseudomonadota</taxon>
        <taxon>Betaproteobacteria</taxon>
        <taxon>Nitrosomonadales</taxon>
        <taxon>Nitrosomonadaceae</taxon>
        <taxon>Nitrosomonas</taxon>
    </lineage>
</organism>
<reference evidence="3 4" key="1">
    <citation type="submission" date="2016-10" db="EMBL/GenBank/DDBJ databases">
        <authorList>
            <person name="de Groot N.N."/>
        </authorList>
    </citation>
    <scope>NUCLEOTIDE SEQUENCE [LARGE SCALE GENOMIC DNA]</scope>
    <source>
        <strain evidence="3 4">Nm146</strain>
    </source>
</reference>
<proteinExistence type="predicted"/>
<dbReference type="InterPro" id="IPR024455">
    <property type="entry name" value="Phage_capsid"/>
</dbReference>
<dbReference type="SUPFAM" id="SSF56563">
    <property type="entry name" value="Major capsid protein gp5"/>
    <property type="match status" value="1"/>
</dbReference>